<organism evidence="4 5">
    <name type="scientific">Shewanella bicestrii</name>
    <dbReference type="NCBI Taxonomy" id="2018305"/>
    <lineage>
        <taxon>Bacteria</taxon>
        <taxon>Pseudomonadati</taxon>
        <taxon>Pseudomonadota</taxon>
        <taxon>Gammaproteobacteria</taxon>
        <taxon>Alteromonadales</taxon>
        <taxon>Shewanellaceae</taxon>
        <taxon>Shewanella</taxon>
    </lineage>
</organism>
<accession>A0A220UIV0</accession>
<keyword evidence="4" id="KW-0418">Kinase</keyword>
<dbReference type="GO" id="GO:0006355">
    <property type="term" value="P:regulation of DNA-templated transcription"/>
    <property type="evidence" value="ECO:0007669"/>
    <property type="project" value="InterPro"/>
</dbReference>
<dbReference type="SMART" id="SM00862">
    <property type="entry name" value="Trans_reg_C"/>
    <property type="match status" value="1"/>
</dbReference>
<protein>
    <submittedName>
        <fullName evidence="4">Histidine kinase</fullName>
    </submittedName>
</protein>
<reference evidence="4 5" key="1">
    <citation type="submission" date="2017-07" db="EMBL/GenBank/DDBJ databases">
        <title>Phenotypical and genomic characterization of a clinical isolate of Shewanella bicestrii sp. nov. producing an extended-spectrum beta-lactamase and a new oxacillinase variant.</title>
        <authorList>
            <person name="Jousset A.B."/>
            <person name="Bonnin R.A."/>
            <person name="Girlich D."/>
            <person name="Dabos L."/>
            <person name="Potron A."/>
            <person name="Dortet L."/>
            <person name="Glaser P."/>
            <person name="Naas T."/>
        </authorList>
    </citation>
    <scope>NUCLEOTIDE SEQUENCE [LARGE SCALE GENOMIC DNA]</scope>
    <source>
        <strain evidence="4 5">JAB-1</strain>
    </source>
</reference>
<dbReference type="Pfam" id="PF00486">
    <property type="entry name" value="Trans_reg_C"/>
    <property type="match status" value="1"/>
</dbReference>
<dbReference type="SUPFAM" id="SSF46894">
    <property type="entry name" value="C-terminal effector domain of the bipartite response regulators"/>
    <property type="match status" value="1"/>
</dbReference>
<dbReference type="RefSeq" id="WP_089067061.1">
    <property type="nucleotide sequence ID" value="NZ_CP022358.1"/>
</dbReference>
<name>A0A220UIV0_9GAMM</name>
<dbReference type="InterPro" id="IPR036388">
    <property type="entry name" value="WH-like_DNA-bd_sf"/>
</dbReference>
<evidence type="ECO:0000313" key="5">
    <source>
        <dbReference type="Proteomes" id="UP000198367"/>
    </source>
</evidence>
<proteinExistence type="predicted"/>
<dbReference type="Proteomes" id="UP000198367">
    <property type="component" value="Chromosome"/>
</dbReference>
<dbReference type="InterPro" id="IPR016032">
    <property type="entry name" value="Sig_transdc_resp-reg_C-effctor"/>
</dbReference>
<gene>
    <name evidence="4" type="ORF">CF168_04055</name>
</gene>
<dbReference type="PROSITE" id="PS51755">
    <property type="entry name" value="OMPR_PHOB"/>
    <property type="match status" value="1"/>
</dbReference>
<dbReference type="GO" id="GO:0003677">
    <property type="term" value="F:DNA binding"/>
    <property type="evidence" value="ECO:0007669"/>
    <property type="project" value="UniProtKB-UniRule"/>
</dbReference>
<dbReference type="GO" id="GO:0016301">
    <property type="term" value="F:kinase activity"/>
    <property type="evidence" value="ECO:0007669"/>
    <property type="project" value="UniProtKB-KW"/>
</dbReference>
<evidence type="ECO:0000259" key="3">
    <source>
        <dbReference type="PROSITE" id="PS51755"/>
    </source>
</evidence>
<dbReference type="Gene3D" id="1.10.10.10">
    <property type="entry name" value="Winged helix-like DNA-binding domain superfamily/Winged helix DNA-binding domain"/>
    <property type="match status" value="1"/>
</dbReference>
<keyword evidence="4" id="KW-0808">Transferase</keyword>
<evidence type="ECO:0000256" key="2">
    <source>
        <dbReference type="PROSITE-ProRule" id="PRU01091"/>
    </source>
</evidence>
<keyword evidence="5" id="KW-1185">Reference proteome</keyword>
<feature type="domain" description="OmpR/PhoB-type" evidence="3">
    <location>
        <begin position="1"/>
        <end position="99"/>
    </location>
</feature>
<dbReference type="GO" id="GO:0000160">
    <property type="term" value="P:phosphorelay signal transduction system"/>
    <property type="evidence" value="ECO:0007669"/>
    <property type="project" value="InterPro"/>
</dbReference>
<dbReference type="KEGG" id="sbj:CF168_04055"/>
<keyword evidence="1 2" id="KW-0238">DNA-binding</keyword>
<evidence type="ECO:0000256" key="1">
    <source>
        <dbReference type="ARBA" id="ARBA00023125"/>
    </source>
</evidence>
<dbReference type="InterPro" id="IPR001867">
    <property type="entry name" value="OmpR/PhoB-type_DNA-bd"/>
</dbReference>
<dbReference type="EMBL" id="CP022358">
    <property type="protein sequence ID" value="ASK68108.1"/>
    <property type="molecule type" value="Genomic_DNA"/>
</dbReference>
<evidence type="ECO:0000313" key="4">
    <source>
        <dbReference type="EMBL" id="ASK68108.1"/>
    </source>
</evidence>
<sequence>MQIGTCWFNAQEQVLVDAASGRSWLLSTDEFQALSLLSAQRGKVVSRMELLQVISPHLKLSMRSDELLNSTIRRLRLFLGDDAAHLLVSIANQGYILYATPRKHSRTALNSPLFKLSMPQFMVLTLLTLAALLWVGSHITHPTSIAPNYAKQLLTHDGHYSEIQFYTGQPSDHSMRPLVNHFLEQVSACAVFPWQSIAATISTDQRFVSLVLKNNDANGLEFETIKMMSENFNVDVIDELWLKMVGICA</sequence>
<dbReference type="AlphaFoldDB" id="A0A220UIV0"/>
<feature type="DNA-binding region" description="OmpR/PhoB-type" evidence="2">
    <location>
        <begin position="1"/>
        <end position="99"/>
    </location>
</feature>